<dbReference type="EMBL" id="AP019416">
    <property type="protein sequence ID" value="BBI49678.1"/>
    <property type="molecule type" value="Genomic_DNA"/>
</dbReference>
<reference evidence="3" key="1">
    <citation type="journal article" date="2019" name="Microbiol. Resour. Announc.">
        <title>Complete Genome Sequence of Halomonas olivaria, a Moderately Halophilic Bacterium Isolated from Olive Processing Effluents, Obtained by Nanopore Sequencing.</title>
        <authorList>
            <person name="Nagata S."/>
            <person name="Ii K.M."/>
            <person name="Tsukimi T."/>
            <person name="Miura M.C."/>
            <person name="Galipon J."/>
            <person name="Arakawa K."/>
        </authorList>
    </citation>
    <scope>NUCLEOTIDE SEQUENCE [LARGE SCALE GENOMIC DNA]</scope>
    <source>
        <strain evidence="3">TYRC17</strain>
    </source>
</reference>
<sequence>MSQINQLTDRAKFHAEHGATQEVPENLDSVFDSDDDLTFDFD</sequence>
<feature type="compositionally biased region" description="Basic and acidic residues" evidence="1">
    <location>
        <begin position="9"/>
        <end position="19"/>
    </location>
</feature>
<protein>
    <submittedName>
        <fullName evidence="2">Uncharacterized protein</fullName>
    </submittedName>
</protein>
<proteinExistence type="predicted"/>
<dbReference type="Proteomes" id="UP000289555">
    <property type="component" value="Chromosome"/>
</dbReference>
<keyword evidence="3" id="KW-1185">Reference proteome</keyword>
<feature type="region of interest" description="Disordered" evidence="1">
    <location>
        <begin position="1"/>
        <end position="42"/>
    </location>
</feature>
<gene>
    <name evidence="2" type="ORF">HORIV_20990</name>
</gene>
<evidence type="ECO:0000313" key="3">
    <source>
        <dbReference type="Proteomes" id="UP000289555"/>
    </source>
</evidence>
<evidence type="ECO:0000313" key="2">
    <source>
        <dbReference type="EMBL" id="BBI49678.1"/>
    </source>
</evidence>
<evidence type="ECO:0000256" key="1">
    <source>
        <dbReference type="SAM" id="MobiDB-lite"/>
    </source>
</evidence>
<name>A0ABM7GG45_9GAMM</name>
<accession>A0ABM7GG45</accession>
<feature type="compositionally biased region" description="Acidic residues" evidence="1">
    <location>
        <begin position="31"/>
        <end position="42"/>
    </location>
</feature>
<organism evidence="2 3">
    <name type="scientific">Vreelandella olivaria</name>
    <dbReference type="NCBI Taxonomy" id="390919"/>
    <lineage>
        <taxon>Bacteria</taxon>
        <taxon>Pseudomonadati</taxon>
        <taxon>Pseudomonadota</taxon>
        <taxon>Gammaproteobacteria</taxon>
        <taxon>Oceanospirillales</taxon>
        <taxon>Halomonadaceae</taxon>
        <taxon>Vreelandella</taxon>
    </lineage>
</organism>